<evidence type="ECO:0000256" key="3">
    <source>
        <dbReference type="ARBA" id="ARBA00011899"/>
    </source>
</evidence>
<name>A0A8B8D0Q4_CRAVI</name>
<organism evidence="10 11">
    <name type="scientific">Crassostrea virginica</name>
    <name type="common">Eastern oyster</name>
    <dbReference type="NCBI Taxonomy" id="6565"/>
    <lineage>
        <taxon>Eukaryota</taxon>
        <taxon>Metazoa</taxon>
        <taxon>Spiralia</taxon>
        <taxon>Lophotrochozoa</taxon>
        <taxon>Mollusca</taxon>
        <taxon>Bivalvia</taxon>
        <taxon>Autobranchia</taxon>
        <taxon>Pteriomorphia</taxon>
        <taxon>Ostreida</taxon>
        <taxon>Ostreoidea</taxon>
        <taxon>Ostreidae</taxon>
        <taxon>Crassostrea</taxon>
    </lineage>
</organism>
<comment type="similarity">
    <text evidence="2">Belongs to the metallo-dependent hydrolases superfamily. NagA family.</text>
</comment>
<evidence type="ECO:0000313" key="11">
    <source>
        <dbReference type="RefSeq" id="XP_022320341.1"/>
    </source>
</evidence>
<reference evidence="11 12" key="1">
    <citation type="submission" date="2025-04" db="UniProtKB">
        <authorList>
            <consortium name="RefSeq"/>
        </authorList>
    </citation>
    <scope>IDENTIFICATION</scope>
    <source>
        <tissue evidence="11 12">Whole sample</tissue>
    </source>
</reference>
<evidence type="ECO:0000256" key="8">
    <source>
        <dbReference type="ARBA" id="ARBA00047647"/>
    </source>
</evidence>
<dbReference type="KEGG" id="cvn:111122746"/>
<evidence type="ECO:0000313" key="12">
    <source>
        <dbReference type="RefSeq" id="XP_022325858.1"/>
    </source>
</evidence>
<dbReference type="AlphaFoldDB" id="A0A8B8D0Q4"/>
<accession>A0A8B8D0Q4</accession>
<dbReference type="GO" id="GO:0106279">
    <property type="term" value="P:negative regulation of UDP-N-acetylglucosamine biosynthetic process"/>
    <property type="evidence" value="ECO:0007669"/>
    <property type="project" value="UniProtKB-ARBA"/>
</dbReference>
<dbReference type="InterPro" id="IPR006680">
    <property type="entry name" value="Amidohydro-rel"/>
</dbReference>
<dbReference type="SUPFAM" id="SSF51556">
    <property type="entry name" value="Metallo-dependent hydrolases"/>
    <property type="match status" value="1"/>
</dbReference>
<dbReference type="NCBIfam" id="TIGR00221">
    <property type="entry name" value="nagA"/>
    <property type="match status" value="1"/>
</dbReference>
<evidence type="ECO:0000256" key="7">
    <source>
        <dbReference type="ARBA" id="ARBA00023277"/>
    </source>
</evidence>
<evidence type="ECO:0000256" key="6">
    <source>
        <dbReference type="ARBA" id="ARBA00022801"/>
    </source>
</evidence>
<gene>
    <name evidence="11" type="primary">LOC111122746</name>
    <name evidence="12" type="synonym">LOC111125912</name>
</gene>
<proteinExistence type="inferred from homology"/>
<comment type="cofactor">
    <cofactor evidence="1">
        <name>a divalent metal cation</name>
        <dbReference type="ChEBI" id="CHEBI:60240"/>
    </cofactor>
</comment>
<dbReference type="PANTHER" id="PTHR11113">
    <property type="entry name" value="N-ACETYLGLUCOSAMINE-6-PHOSPHATE DEACETYLASE"/>
    <property type="match status" value="1"/>
</dbReference>
<keyword evidence="10" id="KW-1185">Reference proteome</keyword>
<keyword evidence="7" id="KW-0119">Carbohydrate metabolism</keyword>
<evidence type="ECO:0000256" key="2">
    <source>
        <dbReference type="ARBA" id="ARBA00010716"/>
    </source>
</evidence>
<dbReference type="EC" id="3.5.1.25" evidence="3"/>
<dbReference type="GeneID" id="111122746"/>
<dbReference type="InterPro" id="IPR032466">
    <property type="entry name" value="Metal_Hydrolase"/>
</dbReference>
<dbReference type="GO" id="GO:0046872">
    <property type="term" value="F:metal ion binding"/>
    <property type="evidence" value="ECO:0007669"/>
    <property type="project" value="UniProtKB-KW"/>
</dbReference>
<keyword evidence="6" id="KW-0378">Hydrolase</keyword>
<dbReference type="RefSeq" id="XP_022325858.1">
    <property type="nucleotide sequence ID" value="XM_022470150.1"/>
</dbReference>
<evidence type="ECO:0000313" key="10">
    <source>
        <dbReference type="Proteomes" id="UP000694844"/>
    </source>
</evidence>
<dbReference type="InterPro" id="IPR011059">
    <property type="entry name" value="Metal-dep_hydrolase_composite"/>
</dbReference>
<dbReference type="SUPFAM" id="SSF51338">
    <property type="entry name" value="Composite domain of metallo-dependent hydrolases"/>
    <property type="match status" value="1"/>
</dbReference>
<evidence type="ECO:0000259" key="9">
    <source>
        <dbReference type="Pfam" id="PF01979"/>
    </source>
</evidence>
<dbReference type="OrthoDB" id="10264777at2759"/>
<dbReference type="Gene3D" id="2.20.25.240">
    <property type="match status" value="1"/>
</dbReference>
<comment type="catalytic activity">
    <reaction evidence="8">
        <text>N-acetyl-D-glucosamine 6-phosphate + H2O = D-glucosamine 6-phosphate + acetate</text>
        <dbReference type="Rhea" id="RHEA:22936"/>
        <dbReference type="ChEBI" id="CHEBI:15377"/>
        <dbReference type="ChEBI" id="CHEBI:30089"/>
        <dbReference type="ChEBI" id="CHEBI:57513"/>
        <dbReference type="ChEBI" id="CHEBI:58725"/>
        <dbReference type="EC" id="3.5.1.25"/>
    </reaction>
</comment>
<dbReference type="FunFam" id="3.20.20.140:FF:000023">
    <property type="entry name" value="N-acetylglucosamine-6-phosphate deacetylase"/>
    <property type="match status" value="1"/>
</dbReference>
<dbReference type="Proteomes" id="UP000694844">
    <property type="component" value="Chromosome 3"/>
</dbReference>
<dbReference type="GO" id="GO:0019262">
    <property type="term" value="P:N-acetylneuraminate catabolic process"/>
    <property type="evidence" value="ECO:0007669"/>
    <property type="project" value="UniProtKB-ARBA"/>
</dbReference>
<dbReference type="InterPro" id="IPR003764">
    <property type="entry name" value="GlcNAc_6-P_deAcase"/>
</dbReference>
<dbReference type="KEGG" id="cvn:111125912"/>
<dbReference type="Pfam" id="PF01979">
    <property type="entry name" value="Amidohydro_1"/>
    <property type="match status" value="1"/>
</dbReference>
<keyword evidence="5" id="KW-0479">Metal-binding</keyword>
<dbReference type="GO" id="GO:0006046">
    <property type="term" value="P:N-acetylglucosamine catabolic process"/>
    <property type="evidence" value="ECO:0007669"/>
    <property type="project" value="TreeGrafter"/>
</dbReference>
<evidence type="ECO:0000256" key="5">
    <source>
        <dbReference type="ARBA" id="ARBA00022723"/>
    </source>
</evidence>
<evidence type="ECO:0000256" key="1">
    <source>
        <dbReference type="ARBA" id="ARBA00001968"/>
    </source>
</evidence>
<evidence type="ECO:0000256" key="4">
    <source>
        <dbReference type="ARBA" id="ARBA00018029"/>
    </source>
</evidence>
<dbReference type="Gene3D" id="2.30.40.10">
    <property type="entry name" value="Urease, subunit C, domain 1"/>
    <property type="match status" value="1"/>
</dbReference>
<dbReference type="PANTHER" id="PTHR11113:SF14">
    <property type="entry name" value="N-ACETYLGLUCOSAMINE-6-PHOSPHATE DEACETYLASE"/>
    <property type="match status" value="1"/>
</dbReference>
<feature type="domain" description="Amidohydrolase-related" evidence="9">
    <location>
        <begin position="241"/>
        <end position="578"/>
    </location>
</feature>
<protein>
    <recommendedName>
        <fullName evidence="4">N-acetylglucosamine-6-phosphate deacetylase</fullName>
        <ecNumber evidence="3">3.5.1.25</ecNumber>
    </recommendedName>
</protein>
<dbReference type="GO" id="GO:0008448">
    <property type="term" value="F:N-acetylglucosamine-6-phosphate deacetylase activity"/>
    <property type="evidence" value="ECO:0007669"/>
    <property type="project" value="UniProtKB-EC"/>
</dbReference>
<sequence length="584" mass="63927">MEIEHTETNRGNKAIIVGGYIYRKVNVLKNGNVVYACSVSKTCKKSITLNPEGDAIVKVRNNHDCQKEPNTKKTEARQLRFHLRKQCQGIDLSVVPTMLITSEIARRSEENRLDRRDIKNAALSLYRHCRKKRLQTKAMPTKQPLTGTGFGEEKGHASFELLGHAMKEEEEESNEIAPTFLVCEMNFSGCLFKYTNCRLIKDGCLIKDDLWVRDGIILNPEEIFFAEKVSSDIVVNCEGAIICPGFIDVQINGAFGVDFAVDTDTIEEGVAKVARGILEHGVTSFCPTIVTSSESTYKRIVSKVKKRNGSKDGAGVLGLHLEGPFISKEKKGAHDVNLIRTFENGMADVTKVYGEDLSNVAIVTLAPELEKSGEVIQELVKRGITVSVGHSVANLIQGEEAVLKGASFITHLFNAMLPFHHRDPGLIGLLTSKKVPEDVPLYGVISDGIHTHPAALRIAYRVDPKGMVLVTDAIAGAGLPEGEHRFGSQTMEIKGNRAVIKGTQTLCGSIATMDMCVQHLRKSTTCGTVKALEAASLHPARLLGITDRKGTLDFGSDADFILLNDDLVVLSTYIAGECVWRKGL</sequence>
<dbReference type="RefSeq" id="XP_022320341.1">
    <property type="nucleotide sequence ID" value="XM_022464633.1"/>
</dbReference>
<dbReference type="Gene3D" id="3.20.20.140">
    <property type="entry name" value="Metal-dependent hydrolases"/>
    <property type="match status" value="1"/>
</dbReference>
<dbReference type="CDD" id="cd00854">
    <property type="entry name" value="NagA"/>
    <property type="match status" value="1"/>
</dbReference>